<reference evidence="2" key="1">
    <citation type="submission" date="2023-07" db="EMBL/GenBank/DDBJ databases">
        <title>Comparative genomics of wheat-associated soil bacteria to identify genetic determinants of phenazine resistance.</title>
        <authorList>
            <person name="Mouncey N."/>
        </authorList>
    </citation>
    <scope>NUCLEOTIDE SEQUENCE</scope>
    <source>
        <strain evidence="2">V4I22</strain>
    </source>
</reference>
<evidence type="ECO:0000256" key="1">
    <source>
        <dbReference type="SAM" id="Phobius"/>
    </source>
</evidence>
<accession>A0AAW8FSI5</accession>
<keyword evidence="1" id="KW-1133">Transmembrane helix</keyword>
<dbReference type="Proteomes" id="UP001234216">
    <property type="component" value="Unassembled WGS sequence"/>
</dbReference>
<name>A0AAW8FSI5_9ACTN</name>
<feature type="transmembrane region" description="Helical" evidence="1">
    <location>
        <begin position="248"/>
        <end position="269"/>
    </location>
</feature>
<feature type="transmembrane region" description="Helical" evidence="1">
    <location>
        <begin position="341"/>
        <end position="361"/>
    </location>
</feature>
<evidence type="ECO:0000313" key="2">
    <source>
        <dbReference type="EMBL" id="MDQ0913112.1"/>
    </source>
</evidence>
<feature type="transmembrane region" description="Helical" evidence="1">
    <location>
        <begin position="21"/>
        <end position="45"/>
    </location>
</feature>
<proteinExistence type="predicted"/>
<feature type="transmembrane region" description="Helical" evidence="1">
    <location>
        <begin position="82"/>
        <end position="101"/>
    </location>
</feature>
<feature type="transmembrane region" description="Helical" evidence="1">
    <location>
        <begin position="175"/>
        <end position="193"/>
    </location>
</feature>
<feature type="transmembrane region" description="Helical" evidence="1">
    <location>
        <begin position="309"/>
        <end position="329"/>
    </location>
</feature>
<protein>
    <submittedName>
        <fullName evidence="2">Uncharacterized protein</fullName>
    </submittedName>
</protein>
<keyword evidence="1" id="KW-0472">Membrane</keyword>
<feature type="transmembrane region" description="Helical" evidence="1">
    <location>
        <begin position="389"/>
        <end position="411"/>
    </location>
</feature>
<dbReference type="AlphaFoldDB" id="A0AAW8FSI5"/>
<sequence length="429" mass="44470">MSPPPPFHQAVVARHGWAQAVATVLIALGAMGVVAALGLWAAGAADLPDHAFFRVVAATVVTAVGGTITLSGSAGGLADTRAGLTVIPLSVTLTGALVLGAGFLRPLRHRAVAGGRELAGWAARIAVLWLPALLAPAYAARQTFKLSLGDDTLSDLGDLFGVSPEVGFTTDVPQTLLFGLLWMAGVLVLALLVSARAPLPGRLLPFQESVRPAAHAMVVLLLAHVVLGTLIALVVAVTRGHAPETLAVILLGMPNLVWLTLTIGLGATWNGRVEGPFGLPMPHVLDEVLRSKDTTTLDLRTLAEHDGRVWWLVVVDAVLLLAVAFLMAARSPARVHAWRHAVHGAVALALTVLMICLVGRISAHYGLSVLGIGDLGGGLGGKLFLEPELWTAVGLGALWGLVTGFLGALLARPVRRKGAIKPADTAPES</sequence>
<dbReference type="EMBL" id="JAUSZV010000005">
    <property type="protein sequence ID" value="MDQ0913112.1"/>
    <property type="molecule type" value="Genomic_DNA"/>
</dbReference>
<organism evidence="2 3">
    <name type="scientific">Streptomyces canus</name>
    <dbReference type="NCBI Taxonomy" id="58343"/>
    <lineage>
        <taxon>Bacteria</taxon>
        <taxon>Bacillati</taxon>
        <taxon>Actinomycetota</taxon>
        <taxon>Actinomycetes</taxon>
        <taxon>Kitasatosporales</taxon>
        <taxon>Streptomycetaceae</taxon>
        <taxon>Streptomyces</taxon>
        <taxon>Streptomyces aurantiacus group</taxon>
    </lineage>
</organism>
<evidence type="ECO:0000313" key="3">
    <source>
        <dbReference type="Proteomes" id="UP001234216"/>
    </source>
</evidence>
<keyword evidence="1" id="KW-0812">Transmembrane</keyword>
<dbReference type="InterPro" id="IPR047724">
    <property type="entry name" value="Streptophobe"/>
</dbReference>
<feature type="transmembrane region" description="Helical" evidence="1">
    <location>
        <begin position="213"/>
        <end position="236"/>
    </location>
</feature>
<dbReference type="NCBIfam" id="NF038391">
    <property type="entry name" value="streptophobe"/>
    <property type="match status" value="1"/>
</dbReference>
<feature type="transmembrane region" description="Helical" evidence="1">
    <location>
        <begin position="51"/>
        <end position="70"/>
    </location>
</feature>
<dbReference type="RefSeq" id="WP_306986036.1">
    <property type="nucleotide sequence ID" value="NZ_JAUSZV010000005.1"/>
</dbReference>
<comment type="caution">
    <text evidence="2">The sequence shown here is derived from an EMBL/GenBank/DDBJ whole genome shotgun (WGS) entry which is preliminary data.</text>
</comment>
<gene>
    <name evidence="2" type="ORF">QFZ22_009097</name>
</gene>